<evidence type="ECO:0000313" key="2">
    <source>
        <dbReference type="Proteomes" id="UP000516590"/>
    </source>
</evidence>
<dbReference type="EMBL" id="MT708544">
    <property type="protein sequence ID" value="QOE32113.1"/>
    <property type="molecule type" value="Genomic_DNA"/>
</dbReference>
<sequence>MTEQKHRPAWADLVENVSANPAQIVWPTDTWGITSDLRKALMRAAGSVQGVPEKHELFVATLMVGLAHIKARRDRDVGNREKRVAEIKQAAVARRPLERFSTYNTNKEA</sequence>
<evidence type="ECO:0000313" key="1">
    <source>
        <dbReference type="EMBL" id="QOE32113.1"/>
    </source>
</evidence>
<protein>
    <submittedName>
        <fullName evidence="1">Uncharacterized protein</fullName>
    </submittedName>
</protein>
<proteinExistence type="predicted"/>
<organism evidence="1 2">
    <name type="scientific">Rhizobium phage Palo</name>
    <dbReference type="NCBI Taxonomy" id="2767573"/>
    <lineage>
        <taxon>Viruses</taxon>
        <taxon>Duplodnaviria</taxon>
        <taxon>Heunggongvirae</taxon>
        <taxon>Uroviricota</taxon>
        <taxon>Caudoviricetes</taxon>
        <taxon>Autographivirales</taxon>
        <taxon>Dunnvirinae</taxon>
        <taxon>Palovirus</taxon>
        <taxon>Palovirus palo</taxon>
    </lineage>
</organism>
<keyword evidence="2" id="KW-1185">Reference proteome</keyword>
<name>A0A7L8G4M2_9CAUD</name>
<dbReference type="Proteomes" id="UP000516590">
    <property type="component" value="Segment"/>
</dbReference>
<reference evidence="1 2" key="1">
    <citation type="submission" date="2020-07" db="EMBL/GenBank/DDBJ databases">
        <title>Complete genome sequence of Rhizobium phaseoli phage Palo.</title>
        <authorList>
            <person name="Nabhani A."/>
            <person name="Rushing L."/>
            <person name="Newkirk H."/>
            <person name="Gonzalez C."/>
            <person name="Young R."/>
            <person name="Liu M."/>
        </authorList>
    </citation>
    <scope>NUCLEOTIDE SEQUENCE [LARGE SCALE GENOMIC DNA]</scope>
</reference>
<gene>
    <name evidence="1" type="ORF">CPT_Palo_054</name>
</gene>
<accession>A0A7L8G4M2</accession>